<comment type="caution">
    <text evidence="1">The sequence shown here is derived from an EMBL/GenBank/DDBJ whole genome shotgun (WGS) entry which is preliminary data.</text>
</comment>
<sequence>MSLFKDLLNPFDPSLRDGINKAFSGVQKCKSLARVIKSQRAPPWPTPPTPELPRVDVANELVDCYLRTTETMHRILHVPSFRRDYEALWMTEAKPDPGFLVQLKLVFAIGAATYDENFSLRSSAVRWVYEALTWISEPEFKSRLGIQFVQTSILLLIARETIGIGRDSIWVSAGELLRRAMSMGLHRDPSRLPIKGTFISEMRRRLWNTILELALQSSLTAGGAPLITLDDFDTQPPGNFDDEQLLAESSAPMLENQFTETSIAVALRRTFPSRLAVARFLNDISSQASYEEVLRLDADLRASYRGLTRTLQGYKSDNGISPSQFASRMVNFIMHQYVSALHIPYFGPSLRQTTYAFSRKVVVETSLKIWYAVYPASSVMNCHSGSDTFSSNRDDFARLAVCGSGFCRIVAIQATLLISGELRTQLQEDEGLGPVTLRPDLFAVIEDVKPWCLRCIEAGETSIKAYLLACVIGAQVQALMRGLGKDEISRHLIQAATEAGDTCLPKLERIAARGQVNGALNTLPSISLDTPSEGLEDWDLTVADALFNPGNMESLSWAFNEEAMQEVVTWW</sequence>
<keyword evidence="2" id="KW-1185">Reference proteome</keyword>
<dbReference type="EMBL" id="JAOPJF010000092">
    <property type="protein sequence ID" value="KAK1140043.1"/>
    <property type="molecule type" value="Genomic_DNA"/>
</dbReference>
<accession>A0ACC3AQU2</accession>
<protein>
    <submittedName>
        <fullName evidence="1">Uncharacterized protein</fullName>
    </submittedName>
</protein>
<dbReference type="Proteomes" id="UP001177260">
    <property type="component" value="Unassembled WGS sequence"/>
</dbReference>
<name>A0ACC3AQU2_9EURO</name>
<reference evidence="1 2" key="1">
    <citation type="journal article" date="2023" name="ACS Omega">
        <title>Identification of the Neoaspergillic Acid Biosynthesis Gene Cluster by Establishing an In Vitro CRISPR-Ribonucleoprotein Genetic System in Aspergillus melleus.</title>
        <authorList>
            <person name="Yuan B."/>
            <person name="Grau M.F."/>
            <person name="Murata R.M."/>
            <person name="Torok T."/>
            <person name="Venkateswaran K."/>
            <person name="Stajich J.E."/>
            <person name="Wang C.C.C."/>
        </authorList>
    </citation>
    <scope>NUCLEOTIDE SEQUENCE [LARGE SCALE GENOMIC DNA]</scope>
    <source>
        <strain evidence="1 2">IMV 1140</strain>
    </source>
</reference>
<evidence type="ECO:0000313" key="2">
    <source>
        <dbReference type="Proteomes" id="UP001177260"/>
    </source>
</evidence>
<organism evidence="1 2">
    <name type="scientific">Aspergillus melleus</name>
    <dbReference type="NCBI Taxonomy" id="138277"/>
    <lineage>
        <taxon>Eukaryota</taxon>
        <taxon>Fungi</taxon>
        <taxon>Dikarya</taxon>
        <taxon>Ascomycota</taxon>
        <taxon>Pezizomycotina</taxon>
        <taxon>Eurotiomycetes</taxon>
        <taxon>Eurotiomycetidae</taxon>
        <taxon>Eurotiales</taxon>
        <taxon>Aspergillaceae</taxon>
        <taxon>Aspergillus</taxon>
        <taxon>Aspergillus subgen. Circumdati</taxon>
    </lineage>
</organism>
<evidence type="ECO:0000313" key="1">
    <source>
        <dbReference type="EMBL" id="KAK1140043.1"/>
    </source>
</evidence>
<gene>
    <name evidence="1" type="ORF">N8T08_010953</name>
</gene>
<proteinExistence type="predicted"/>